<dbReference type="PANTHER" id="PTHR34474">
    <property type="entry name" value="SIGNAL TRANSDUCTION PROTEIN TRAP"/>
    <property type="match status" value="1"/>
</dbReference>
<dbReference type="InterPro" id="IPR011008">
    <property type="entry name" value="Dimeric_a/b-barrel"/>
</dbReference>
<accession>A0A917HD38</accession>
<dbReference type="AlphaFoldDB" id="A0A917HD38"/>
<evidence type="ECO:0000259" key="2">
    <source>
        <dbReference type="PROSITE" id="PS51725"/>
    </source>
</evidence>
<evidence type="ECO:0000256" key="1">
    <source>
        <dbReference type="SAM" id="Phobius"/>
    </source>
</evidence>
<proteinExistence type="predicted"/>
<dbReference type="PROSITE" id="PS51725">
    <property type="entry name" value="ABM"/>
    <property type="match status" value="1"/>
</dbReference>
<keyword evidence="1" id="KW-0472">Membrane</keyword>
<dbReference type="InterPro" id="IPR007138">
    <property type="entry name" value="ABM_dom"/>
</dbReference>
<dbReference type="SUPFAM" id="SSF54909">
    <property type="entry name" value="Dimeric alpha+beta barrel"/>
    <property type="match status" value="1"/>
</dbReference>
<protein>
    <submittedName>
        <fullName evidence="3">Heme-degrading monooxygenase HmoB</fullName>
    </submittedName>
</protein>
<name>A0A917HD38_9BACI</name>
<gene>
    <name evidence="3" type="primary">hmoB</name>
    <name evidence="3" type="ORF">GCM10011398_19800</name>
</gene>
<comment type="caution">
    <text evidence="3">The sequence shown here is derived from an EMBL/GenBank/DDBJ whole genome shotgun (WGS) entry which is preliminary data.</text>
</comment>
<keyword evidence="3" id="KW-0503">Monooxygenase</keyword>
<dbReference type="Proteomes" id="UP000622860">
    <property type="component" value="Unassembled WGS sequence"/>
</dbReference>
<feature type="domain" description="ABM" evidence="2">
    <location>
        <begin position="66"/>
        <end position="160"/>
    </location>
</feature>
<sequence length="164" mass="18771">MKAYMTNGTYEFLSKLQDKYPQIAFYYMAGGGSALAYYENYKKNIFTAGREYLVLQESGSIKTSGYVVMNNIAVTDDGTAAFEDRFKQRAGEIDKMPGFQAFRLLKPKKGNTYVVFTQWASETDFESWKNSDTFQKQHQHGPTKPPAFFADKPFVTTYTMIDQD</sequence>
<keyword evidence="1" id="KW-0812">Transmembrane</keyword>
<dbReference type="Pfam" id="PF03992">
    <property type="entry name" value="ABM"/>
    <property type="match status" value="1"/>
</dbReference>
<dbReference type="GO" id="GO:0004497">
    <property type="term" value="F:monooxygenase activity"/>
    <property type="evidence" value="ECO:0007669"/>
    <property type="project" value="UniProtKB-KW"/>
</dbReference>
<organism evidence="3 4">
    <name type="scientific">Virgibacillus oceani</name>
    <dbReference type="NCBI Taxonomy" id="1479511"/>
    <lineage>
        <taxon>Bacteria</taxon>
        <taxon>Bacillati</taxon>
        <taxon>Bacillota</taxon>
        <taxon>Bacilli</taxon>
        <taxon>Bacillales</taxon>
        <taxon>Bacillaceae</taxon>
        <taxon>Virgibacillus</taxon>
    </lineage>
</organism>
<dbReference type="EMBL" id="BMFR01000007">
    <property type="protein sequence ID" value="GGG75047.1"/>
    <property type="molecule type" value="Genomic_DNA"/>
</dbReference>
<dbReference type="Gene3D" id="3.30.70.100">
    <property type="match status" value="1"/>
</dbReference>
<keyword evidence="4" id="KW-1185">Reference proteome</keyword>
<keyword evidence="3" id="KW-0560">Oxidoreductase</keyword>
<reference evidence="3" key="2">
    <citation type="submission" date="2020-09" db="EMBL/GenBank/DDBJ databases">
        <authorList>
            <person name="Sun Q."/>
            <person name="Zhou Y."/>
        </authorList>
    </citation>
    <scope>NUCLEOTIDE SEQUENCE</scope>
    <source>
        <strain evidence="3">CGMCC 1.12754</strain>
    </source>
</reference>
<reference evidence="3" key="1">
    <citation type="journal article" date="2014" name="Int. J. Syst. Evol. Microbiol.">
        <title>Complete genome sequence of Corynebacterium casei LMG S-19264T (=DSM 44701T), isolated from a smear-ripened cheese.</title>
        <authorList>
            <consortium name="US DOE Joint Genome Institute (JGI-PGF)"/>
            <person name="Walter F."/>
            <person name="Albersmeier A."/>
            <person name="Kalinowski J."/>
            <person name="Ruckert C."/>
        </authorList>
    </citation>
    <scope>NUCLEOTIDE SEQUENCE</scope>
    <source>
        <strain evidence="3">CGMCC 1.12754</strain>
    </source>
</reference>
<dbReference type="InterPro" id="IPR050404">
    <property type="entry name" value="Heme-degrading_MO"/>
</dbReference>
<keyword evidence="1" id="KW-1133">Transmembrane helix</keyword>
<evidence type="ECO:0000313" key="3">
    <source>
        <dbReference type="EMBL" id="GGG75047.1"/>
    </source>
</evidence>
<evidence type="ECO:0000313" key="4">
    <source>
        <dbReference type="Proteomes" id="UP000622860"/>
    </source>
</evidence>
<dbReference type="PANTHER" id="PTHR34474:SF2">
    <property type="entry name" value="SIGNAL TRANSDUCTION PROTEIN TRAP"/>
    <property type="match status" value="1"/>
</dbReference>
<feature type="transmembrane region" description="Helical" evidence="1">
    <location>
        <begin position="20"/>
        <end position="38"/>
    </location>
</feature>